<protein>
    <submittedName>
        <fullName evidence="1">Major capsid protein</fullName>
    </submittedName>
</protein>
<dbReference type="EMBL" id="MZ334522">
    <property type="protein sequence ID" value="UBF22705.1"/>
    <property type="molecule type" value="Genomic_DNA"/>
</dbReference>
<accession>A0AAE9BXN2</accession>
<organism evidence="1 2">
    <name type="scientific">Halorubrum tailed virus 27</name>
    <dbReference type="NCBI Taxonomy" id="2878008"/>
    <lineage>
        <taxon>Viruses</taxon>
        <taxon>Duplodnaviria</taxon>
        <taxon>Heunggongvirae</taxon>
        <taxon>Uroviricota</taxon>
        <taxon>Caudoviricetes</taxon>
        <taxon>Thumleimavirales</taxon>
        <taxon>Hafunaviridae</taxon>
        <taxon>Minorvirus</taxon>
        <taxon>Minorvirus thailandense</taxon>
        <taxon>Minorvirus HRTV27</taxon>
    </lineage>
</organism>
<sequence>MADRMLHTKDGVPLVDILNEGQEILDLFNDAPRTVRETLGQNVSDQQFRVFAGDLTWEELGEGEHARTGDTESFEMAFGVKKYGRALGMTQELIEDHSADYVLRRFEALVEGALQAEHDVVFSTLRNGWADGSGLWFDPEDYGAYSFQNDHNHVFADTNALTGEASATMEEHLYAAQEEVEHHGKVADVALVSSEGARKLVNELAWGPSYNIPTFEDLRTTGFPENGIQVDGMRVYKTRWLTGDEAHVIAGSERPLYFHERRPVQITNGSTGGPVGDPGALLGAYGSARYGAVVPDPLAGVKFNATNVA</sequence>
<reference evidence="1" key="1">
    <citation type="submission" date="2021-05" db="EMBL/GenBank/DDBJ databases">
        <title>Diversity, taxonomy and evolution of archaeal viruses of the class Caudoviricetes.</title>
        <authorList>
            <person name="Liu Y."/>
            <person name="Demina T.A."/>
            <person name="Roux S."/>
            <person name="Aiewsakun P."/>
            <person name="Kazlauskas D."/>
            <person name="Simmonds P."/>
            <person name="Prangishvili D."/>
            <person name="Oksanen H.M."/>
            <person name="Krupovic M."/>
        </authorList>
    </citation>
    <scope>NUCLEOTIDE SEQUENCE</scope>
    <source>
        <strain evidence="1">HRTV-27/27</strain>
    </source>
</reference>
<proteinExistence type="predicted"/>
<gene>
    <name evidence="1" type="ORF">HRTV-27_gp12</name>
</gene>
<evidence type="ECO:0000313" key="2">
    <source>
        <dbReference type="Proteomes" id="UP000827260"/>
    </source>
</evidence>
<dbReference type="Proteomes" id="UP000827260">
    <property type="component" value="Segment"/>
</dbReference>
<name>A0AAE9BXN2_9CAUD</name>
<dbReference type="Pfam" id="PF25209">
    <property type="entry name" value="Phage_capsid_4"/>
    <property type="match status" value="1"/>
</dbReference>
<evidence type="ECO:0000313" key="1">
    <source>
        <dbReference type="EMBL" id="UBF22705.1"/>
    </source>
</evidence>
<keyword evidence="2" id="KW-1185">Reference proteome</keyword>